<dbReference type="InterPro" id="IPR013783">
    <property type="entry name" value="Ig-like_fold"/>
</dbReference>
<keyword evidence="4" id="KW-0393">Immunoglobulin domain</keyword>
<dbReference type="PROSITE" id="PS50835">
    <property type="entry name" value="IG_LIKE"/>
    <property type="match status" value="2"/>
</dbReference>
<dbReference type="GeneTree" id="ENSGT01000000220577"/>
<keyword evidence="2" id="KW-1015">Disulfide bond</keyword>
<keyword evidence="7" id="KW-1185">Reference proteome</keyword>
<keyword evidence="3" id="KW-0325">Glycoprotein</keyword>
<protein>
    <recommendedName>
        <fullName evidence="5">Ig-like domain-containing protein</fullName>
    </recommendedName>
</protein>
<evidence type="ECO:0000313" key="7">
    <source>
        <dbReference type="Proteomes" id="UP000694383"/>
    </source>
</evidence>
<reference evidence="6" key="1">
    <citation type="submission" date="2025-08" db="UniProtKB">
        <authorList>
            <consortium name="Ensembl"/>
        </authorList>
    </citation>
    <scope>IDENTIFICATION</scope>
</reference>
<dbReference type="CDD" id="cd00096">
    <property type="entry name" value="Ig"/>
    <property type="match status" value="2"/>
</dbReference>
<dbReference type="SMART" id="SM00409">
    <property type="entry name" value="IG"/>
    <property type="match status" value="2"/>
</dbReference>
<organism evidence="6 7">
    <name type="scientific">Oryzias sinensis</name>
    <name type="common">Chinese medaka</name>
    <dbReference type="NCBI Taxonomy" id="183150"/>
    <lineage>
        <taxon>Eukaryota</taxon>
        <taxon>Metazoa</taxon>
        <taxon>Chordata</taxon>
        <taxon>Craniata</taxon>
        <taxon>Vertebrata</taxon>
        <taxon>Euteleostomi</taxon>
        <taxon>Actinopterygii</taxon>
        <taxon>Neopterygii</taxon>
        <taxon>Teleostei</taxon>
        <taxon>Neoteleostei</taxon>
        <taxon>Acanthomorphata</taxon>
        <taxon>Ovalentaria</taxon>
        <taxon>Atherinomorphae</taxon>
        <taxon>Beloniformes</taxon>
        <taxon>Adrianichthyidae</taxon>
        <taxon>Oryziinae</taxon>
        <taxon>Oryzias</taxon>
    </lineage>
</organism>
<sequence>FPRPLLSGPDMAFLNSKVLFRCFAISSSAPVMYQLLRNGSSLINTRVDLKGNQTVWLLPVSSKDSCPKNLVFAAPASGTRVIPDPSPPVAFEGSRIVLSCNASRGSHLSYTWFFNSREVPPSTAAYLIHGNEIVIERATPEHAGGYYCTAWSTVQNTRRFSTSTEVQVTIKGEYCIDVPPSDKWISFFLFKDGASYQANVTCWCTRGSPPVNFSLYLDDRNIETVTATESLVLFPVISFFSFSHPVSVGGNVKVELTYLYTATTKLAAAMLRCHISRGTFPHISWLLNGSTLPSESHAIPQTHFLLPHFHFHDQRQTLILTKLDPQDSGYFRCRVRDSYDDSAPWLESSAVLVQVTGEEMRRKGVRTENTKIVQAEDSLLSSNKVQQVICKLQKHDTIPLQVFRNAPR</sequence>
<dbReference type="InterPro" id="IPR007110">
    <property type="entry name" value="Ig-like_dom"/>
</dbReference>
<dbReference type="PANTHER" id="PTHR44337:SF20">
    <property type="entry name" value="CARCINOEMBRYONIC ANTIGEN-RELATED CELL ADHESION MOLECULE 5-RELATED"/>
    <property type="match status" value="1"/>
</dbReference>
<proteinExistence type="predicted"/>
<dbReference type="Gene3D" id="2.60.40.10">
    <property type="entry name" value="Immunoglobulins"/>
    <property type="match status" value="2"/>
</dbReference>
<dbReference type="InterPro" id="IPR052598">
    <property type="entry name" value="IgSF_CEA-related"/>
</dbReference>
<evidence type="ECO:0000256" key="1">
    <source>
        <dbReference type="ARBA" id="ARBA00022729"/>
    </source>
</evidence>
<evidence type="ECO:0000256" key="4">
    <source>
        <dbReference type="ARBA" id="ARBA00023319"/>
    </source>
</evidence>
<feature type="domain" description="Ig-like" evidence="5">
    <location>
        <begin position="235"/>
        <end position="353"/>
    </location>
</feature>
<feature type="domain" description="Ig-like" evidence="5">
    <location>
        <begin position="67"/>
        <end position="169"/>
    </location>
</feature>
<dbReference type="InterPro" id="IPR036179">
    <property type="entry name" value="Ig-like_dom_sf"/>
</dbReference>
<dbReference type="PANTHER" id="PTHR44337">
    <property type="entry name" value="CARCINOEMBRYONIC ANTIGEN-RELATED CELL ADHESION MOLECULE 8"/>
    <property type="match status" value="1"/>
</dbReference>
<dbReference type="InterPro" id="IPR003599">
    <property type="entry name" value="Ig_sub"/>
</dbReference>
<dbReference type="InterPro" id="IPR003598">
    <property type="entry name" value="Ig_sub2"/>
</dbReference>
<dbReference type="SMART" id="SM00408">
    <property type="entry name" value="IGc2"/>
    <property type="match status" value="2"/>
</dbReference>
<dbReference type="Pfam" id="PF13927">
    <property type="entry name" value="Ig_3"/>
    <property type="match status" value="2"/>
</dbReference>
<dbReference type="SUPFAM" id="SSF48726">
    <property type="entry name" value="Immunoglobulin"/>
    <property type="match status" value="2"/>
</dbReference>
<dbReference type="Proteomes" id="UP000694383">
    <property type="component" value="Unplaced"/>
</dbReference>
<keyword evidence="1" id="KW-0732">Signal</keyword>
<evidence type="ECO:0000259" key="5">
    <source>
        <dbReference type="PROSITE" id="PS50835"/>
    </source>
</evidence>
<evidence type="ECO:0000313" key="6">
    <source>
        <dbReference type="Ensembl" id="ENSOSIP00000009281.1"/>
    </source>
</evidence>
<dbReference type="AlphaFoldDB" id="A0A8C7X7T3"/>
<accession>A0A8C7X7T3</accession>
<evidence type="ECO:0000256" key="3">
    <source>
        <dbReference type="ARBA" id="ARBA00023180"/>
    </source>
</evidence>
<evidence type="ECO:0000256" key="2">
    <source>
        <dbReference type="ARBA" id="ARBA00023157"/>
    </source>
</evidence>
<name>A0A8C7X7T3_9TELE</name>
<dbReference type="Ensembl" id="ENSOSIT00000009894.1">
    <property type="protein sequence ID" value="ENSOSIP00000009281.1"/>
    <property type="gene ID" value="ENSOSIG00000005904.1"/>
</dbReference>
<reference evidence="6" key="2">
    <citation type="submission" date="2025-09" db="UniProtKB">
        <authorList>
            <consortium name="Ensembl"/>
        </authorList>
    </citation>
    <scope>IDENTIFICATION</scope>
</reference>